<dbReference type="OrthoDB" id="4062651at2759"/>
<evidence type="ECO:0000313" key="3">
    <source>
        <dbReference type="Proteomes" id="UP000800093"/>
    </source>
</evidence>
<dbReference type="PANTHER" id="PTHR37542">
    <property type="entry name" value="HELO DOMAIN-CONTAINING PROTEIN-RELATED"/>
    <property type="match status" value="1"/>
</dbReference>
<dbReference type="GO" id="GO:0004672">
    <property type="term" value="F:protein kinase activity"/>
    <property type="evidence" value="ECO:0007669"/>
    <property type="project" value="InterPro"/>
</dbReference>
<evidence type="ECO:0000313" key="2">
    <source>
        <dbReference type="EMBL" id="KAF2259195.1"/>
    </source>
</evidence>
<dbReference type="Pfam" id="PF24476">
    <property type="entry name" value="DUF7580"/>
    <property type="match status" value="1"/>
</dbReference>
<dbReference type="InterPro" id="IPR011009">
    <property type="entry name" value="Kinase-like_dom_sf"/>
</dbReference>
<dbReference type="InterPro" id="IPR056002">
    <property type="entry name" value="DUF7580"/>
</dbReference>
<reference evidence="3" key="1">
    <citation type="journal article" date="2020" name="Stud. Mycol.">
        <title>101 Dothideomycetes genomes: A test case for predicting lifestyles and emergence of pathogens.</title>
        <authorList>
            <person name="Haridas S."/>
            <person name="Albert R."/>
            <person name="Binder M."/>
            <person name="Bloem J."/>
            <person name="LaButti K."/>
            <person name="Salamov A."/>
            <person name="Andreopoulos B."/>
            <person name="Baker S."/>
            <person name="Barry K."/>
            <person name="Bills G."/>
            <person name="Bluhm B."/>
            <person name="Cannon C."/>
            <person name="Castanera R."/>
            <person name="Culley D."/>
            <person name="Daum C."/>
            <person name="Ezra D."/>
            <person name="Gonzalez J."/>
            <person name="Henrissat B."/>
            <person name="Kuo A."/>
            <person name="Liang C."/>
            <person name="Lipzen A."/>
            <person name="Lutzoni F."/>
            <person name="Magnuson J."/>
            <person name="Mondo S."/>
            <person name="Nolan M."/>
            <person name="Ohm R."/>
            <person name="Pangilinan J."/>
            <person name="Park H.-J."/>
            <person name="Ramirez L."/>
            <person name="Alfaro M."/>
            <person name="Sun H."/>
            <person name="Tritt A."/>
            <person name="Yoshinaga Y."/>
            <person name="Zwiers L.-H."/>
            <person name="Turgeon B."/>
            <person name="Goodwin S."/>
            <person name="Spatafora J."/>
            <person name="Crous P."/>
            <person name="Grigoriev I."/>
        </authorList>
    </citation>
    <scope>NUCLEOTIDE SEQUENCE [LARGE SCALE GENOMIC DNA]</scope>
    <source>
        <strain evidence="3">CBS 304.66</strain>
    </source>
</reference>
<comment type="caution">
    <text evidence="2">The sequence shown here is derived from an EMBL/GenBank/DDBJ whole genome shotgun (WGS) entry which is preliminary data.</text>
</comment>
<dbReference type="Proteomes" id="UP000800093">
    <property type="component" value="Unassembled WGS sequence"/>
</dbReference>
<dbReference type="Pfam" id="PF00069">
    <property type="entry name" value="Pkinase"/>
    <property type="match status" value="1"/>
</dbReference>
<keyword evidence="3" id="KW-1185">Reference proteome</keyword>
<protein>
    <submittedName>
        <fullName evidence="2">Kinase-like protein</fullName>
    </submittedName>
</protein>
<evidence type="ECO:0000259" key="1">
    <source>
        <dbReference type="PROSITE" id="PS50011"/>
    </source>
</evidence>
<dbReference type="AlphaFoldDB" id="A0A9P4K308"/>
<dbReference type="EMBL" id="ML986718">
    <property type="protein sequence ID" value="KAF2259195.1"/>
    <property type="molecule type" value="Genomic_DNA"/>
</dbReference>
<proteinExistence type="predicted"/>
<dbReference type="SMART" id="SM00220">
    <property type="entry name" value="S_TKc"/>
    <property type="match status" value="1"/>
</dbReference>
<sequence length="991" mass="112959">MAARETLKHIWAQIDLNRISSTSGRFFVTQASLKGILTESAINKAVVELDCEPDDRLGLPSIILNRGIIIFAILVWMHEEDAITTFRHHGALDSSLPLREDEAQLIVPHFGIAFSREYQWQFLPHKFERNEYREIEPSRILPFVFEVDQPLIGGFGTVSKQHIHPHLQDFRPSVEKPFVVVRKCLRLLTSRERYDSLFKNERACLRLLNCLNHPNIVPLLSSFTQNGQHNFLFPQFDMDLVQFFSKDDRHGNFRWNFTFFSALHGLASALSNVHNIRLQAGANAIDFEAFGYHHDLRPANILVNQETFVLADFGLGKLKPTEEPSTTVWKSGAGDYLAPECMDQNFVHQQVGRSIDVWAFGCLMADTATYIYKGSDGLHEFRDSRLSAGPQSNWMNSYFFDLQGNPKSKVKQWLNFLTVDDPLRAVNKPLYNLILRALTGPSHKRPRIEDLCHSLAILSLKAHFVAVRDELTTIMEINDAQRHGPATTMTLWFQCERFKAFGNVLGLDKAELDIVLPEEVEKRHEKLIGLMLDIFNRLSTYQGAASAPTSVPELPPSSQTHPASYLVDIDSEHTITDDFFETELRKLLDELWTLLPRSELKRVESTWVRAMLDTDDVSRLGNLEESLSLQPQPVYQEAASMAAMARIRLEIRGNPTSGNEDLEFQADDVEETGQISGHCTGTYKGSIPILLEWMYYTPAWDNIPEWERAVVMGYKAKGFSISPKPKGLRLLDCIGFCEQSKGRPGYGFAYQIPQSTVQGARASPTSLLKLLLQSAKQLKTDPYLNQPLLFQKYQLAYMLAEFLMEFHMIGWLHENFHSNNILFFDGPPDERGMNPARSQILKKPYVVGLNKSRPGSEYWHTEGPSQESDFSDYQHPDYMNTKRFQAEYDYYSLGLVLLEIGLWTPLAAWSRRPEYRTLSPHKFRDTLVDVFIPRLGPRMGEVYRDVVRLCLITELVPNIPGEDNAGRDHRAFSAFVEAVVGPLAKLAETPL</sequence>
<gene>
    <name evidence="2" type="ORF">CC78DRAFT_621271</name>
</gene>
<name>A0A9P4K308_9PLEO</name>
<dbReference type="PROSITE" id="PS50011">
    <property type="entry name" value="PROTEIN_KINASE_DOM"/>
    <property type="match status" value="1"/>
</dbReference>
<organism evidence="2 3">
    <name type="scientific">Lojkania enalia</name>
    <dbReference type="NCBI Taxonomy" id="147567"/>
    <lineage>
        <taxon>Eukaryota</taxon>
        <taxon>Fungi</taxon>
        <taxon>Dikarya</taxon>
        <taxon>Ascomycota</taxon>
        <taxon>Pezizomycotina</taxon>
        <taxon>Dothideomycetes</taxon>
        <taxon>Pleosporomycetidae</taxon>
        <taxon>Pleosporales</taxon>
        <taxon>Pleosporales incertae sedis</taxon>
        <taxon>Lojkania</taxon>
    </lineage>
</organism>
<dbReference type="GO" id="GO:0005524">
    <property type="term" value="F:ATP binding"/>
    <property type="evidence" value="ECO:0007669"/>
    <property type="project" value="InterPro"/>
</dbReference>
<dbReference type="Gene3D" id="1.10.510.10">
    <property type="entry name" value="Transferase(Phosphotransferase) domain 1"/>
    <property type="match status" value="2"/>
</dbReference>
<accession>A0A9P4K308</accession>
<dbReference type="SUPFAM" id="SSF56112">
    <property type="entry name" value="Protein kinase-like (PK-like)"/>
    <property type="match status" value="2"/>
</dbReference>
<dbReference type="InterPro" id="IPR000719">
    <property type="entry name" value="Prot_kinase_dom"/>
</dbReference>
<dbReference type="PANTHER" id="PTHR37542:SF3">
    <property type="entry name" value="PRION-INHIBITION AND PROPAGATION HELO DOMAIN-CONTAINING PROTEIN"/>
    <property type="match status" value="1"/>
</dbReference>
<feature type="domain" description="Protein kinase" evidence="1">
    <location>
        <begin position="144"/>
        <end position="456"/>
    </location>
</feature>